<protein>
    <submittedName>
        <fullName evidence="7">DUF423 domain-containing protein</fullName>
    </submittedName>
</protein>
<dbReference type="Pfam" id="PF04241">
    <property type="entry name" value="DUF423"/>
    <property type="match status" value="1"/>
</dbReference>
<sequence>MNKILWLRLIAISGALSVMFGAFGAHGLEDRLPASYLNAFNTAVRYQFLHTLALLGLICLPDHLVKLRTLHWVAISFAIGVLLFSGSLYLLVLCEIPSLGVITPIGGAVLILGWALLLLSVRRN</sequence>
<evidence type="ECO:0000313" key="7">
    <source>
        <dbReference type="EMBL" id="RZO20111.1"/>
    </source>
</evidence>
<dbReference type="PANTHER" id="PTHR43461:SF1">
    <property type="entry name" value="TRANSMEMBRANE PROTEIN 256"/>
    <property type="match status" value="1"/>
</dbReference>
<evidence type="ECO:0000256" key="3">
    <source>
        <dbReference type="ARBA" id="ARBA00022692"/>
    </source>
</evidence>
<evidence type="ECO:0000256" key="4">
    <source>
        <dbReference type="ARBA" id="ARBA00022989"/>
    </source>
</evidence>
<evidence type="ECO:0000313" key="8">
    <source>
        <dbReference type="Proteomes" id="UP000315889"/>
    </source>
</evidence>
<name>A0A520MG11_9GAMM</name>
<organism evidence="7 8">
    <name type="scientific">SAR92 clade bacterium</name>
    <dbReference type="NCBI Taxonomy" id="2315479"/>
    <lineage>
        <taxon>Bacteria</taxon>
        <taxon>Pseudomonadati</taxon>
        <taxon>Pseudomonadota</taxon>
        <taxon>Gammaproteobacteria</taxon>
        <taxon>Cellvibrionales</taxon>
        <taxon>Porticoccaceae</taxon>
        <taxon>SAR92 clade</taxon>
    </lineage>
</organism>
<dbReference type="Proteomes" id="UP000315889">
    <property type="component" value="Unassembled WGS sequence"/>
</dbReference>
<dbReference type="InterPro" id="IPR006696">
    <property type="entry name" value="DUF423"/>
</dbReference>
<dbReference type="EMBL" id="SHBP01000006">
    <property type="protein sequence ID" value="RZO20111.1"/>
    <property type="molecule type" value="Genomic_DNA"/>
</dbReference>
<evidence type="ECO:0000256" key="1">
    <source>
        <dbReference type="ARBA" id="ARBA00004141"/>
    </source>
</evidence>
<keyword evidence="5 6" id="KW-0472">Membrane</keyword>
<keyword evidence="3 6" id="KW-0812">Transmembrane</keyword>
<feature type="transmembrane region" description="Helical" evidence="6">
    <location>
        <begin position="98"/>
        <end position="119"/>
    </location>
</feature>
<accession>A0A520MG11</accession>
<evidence type="ECO:0000256" key="2">
    <source>
        <dbReference type="ARBA" id="ARBA00009694"/>
    </source>
</evidence>
<gene>
    <name evidence="7" type="ORF">EVB03_05805</name>
</gene>
<evidence type="ECO:0000256" key="5">
    <source>
        <dbReference type="ARBA" id="ARBA00023136"/>
    </source>
</evidence>
<feature type="transmembrane region" description="Helical" evidence="6">
    <location>
        <begin position="43"/>
        <end position="60"/>
    </location>
</feature>
<dbReference type="GO" id="GO:0005886">
    <property type="term" value="C:plasma membrane"/>
    <property type="evidence" value="ECO:0007669"/>
    <property type="project" value="TreeGrafter"/>
</dbReference>
<keyword evidence="4 6" id="KW-1133">Transmembrane helix</keyword>
<reference evidence="7 8" key="1">
    <citation type="submission" date="2019-02" db="EMBL/GenBank/DDBJ databases">
        <title>Prokaryotic population dynamics and viral predation in marine succession experiment using metagenomics: the confinement effect.</title>
        <authorList>
            <person name="Haro-Moreno J.M."/>
            <person name="Rodriguez-Valera F."/>
            <person name="Lopez-Perez M."/>
        </authorList>
    </citation>
    <scope>NUCLEOTIDE SEQUENCE [LARGE SCALE GENOMIC DNA]</scope>
    <source>
        <strain evidence="7">MED-G170</strain>
    </source>
</reference>
<comment type="similarity">
    <text evidence="2">Belongs to the UPF0382 family.</text>
</comment>
<dbReference type="PANTHER" id="PTHR43461">
    <property type="entry name" value="TRANSMEMBRANE PROTEIN 256"/>
    <property type="match status" value="1"/>
</dbReference>
<feature type="transmembrane region" description="Helical" evidence="6">
    <location>
        <begin position="72"/>
        <end position="92"/>
    </location>
</feature>
<dbReference type="AlphaFoldDB" id="A0A520MG11"/>
<comment type="caution">
    <text evidence="7">The sequence shown here is derived from an EMBL/GenBank/DDBJ whole genome shotgun (WGS) entry which is preliminary data.</text>
</comment>
<evidence type="ECO:0000256" key="6">
    <source>
        <dbReference type="SAM" id="Phobius"/>
    </source>
</evidence>
<comment type="subcellular location">
    <subcellularLocation>
        <location evidence="1">Membrane</location>
        <topology evidence="1">Multi-pass membrane protein</topology>
    </subcellularLocation>
</comment>
<proteinExistence type="inferred from homology"/>